<organism evidence="8 9">
    <name type="scientific">Talaromyces islandicus</name>
    <name type="common">Penicillium islandicum</name>
    <dbReference type="NCBI Taxonomy" id="28573"/>
    <lineage>
        <taxon>Eukaryota</taxon>
        <taxon>Fungi</taxon>
        <taxon>Dikarya</taxon>
        <taxon>Ascomycota</taxon>
        <taxon>Pezizomycotina</taxon>
        <taxon>Eurotiomycetes</taxon>
        <taxon>Eurotiomycetidae</taxon>
        <taxon>Eurotiales</taxon>
        <taxon>Trichocomaceae</taxon>
        <taxon>Talaromyces</taxon>
        <taxon>Talaromyces sect. Islandici</taxon>
    </lineage>
</organism>
<dbReference type="InterPro" id="IPR051178">
    <property type="entry name" value="TfdA_dioxygenase"/>
</dbReference>
<evidence type="ECO:0000256" key="5">
    <source>
        <dbReference type="ARBA" id="ARBA00023002"/>
    </source>
</evidence>
<dbReference type="Proteomes" id="UP000054383">
    <property type="component" value="Unassembled WGS sequence"/>
</dbReference>
<evidence type="ECO:0000256" key="6">
    <source>
        <dbReference type="ARBA" id="ARBA00023004"/>
    </source>
</evidence>
<evidence type="ECO:0000256" key="4">
    <source>
        <dbReference type="ARBA" id="ARBA00022964"/>
    </source>
</evidence>
<protein>
    <submittedName>
        <fullName evidence="8">Putative dioxygenase C576,01c</fullName>
    </submittedName>
</protein>
<dbReference type="Pfam" id="PF02668">
    <property type="entry name" value="TauD"/>
    <property type="match status" value="1"/>
</dbReference>
<feature type="domain" description="TauD/TfdA-like" evidence="7">
    <location>
        <begin position="8"/>
        <end position="353"/>
    </location>
</feature>
<evidence type="ECO:0000313" key="9">
    <source>
        <dbReference type="Proteomes" id="UP000054383"/>
    </source>
</evidence>
<dbReference type="STRING" id="28573.A0A0U1M7R4"/>
<dbReference type="SUPFAM" id="SSF51197">
    <property type="entry name" value="Clavaminate synthase-like"/>
    <property type="match status" value="1"/>
</dbReference>
<keyword evidence="6" id="KW-0408">Iron</keyword>
<evidence type="ECO:0000259" key="7">
    <source>
        <dbReference type="Pfam" id="PF02668"/>
    </source>
</evidence>
<keyword evidence="4 8" id="KW-0223">Dioxygenase</keyword>
<reference evidence="8 9" key="1">
    <citation type="submission" date="2015-04" db="EMBL/GenBank/DDBJ databases">
        <authorList>
            <person name="Syromyatnikov M.Y."/>
            <person name="Popov V.N."/>
        </authorList>
    </citation>
    <scope>NUCLEOTIDE SEQUENCE [LARGE SCALE GENOMIC DNA]</scope>
    <source>
        <strain evidence="8">WF-38-12</strain>
    </source>
</reference>
<keyword evidence="9" id="KW-1185">Reference proteome</keyword>
<dbReference type="AlphaFoldDB" id="A0A0U1M7R4"/>
<comment type="cofactor">
    <cofactor evidence="1">
        <name>Fe(2+)</name>
        <dbReference type="ChEBI" id="CHEBI:29033"/>
    </cofactor>
</comment>
<comment type="similarity">
    <text evidence="2">Belongs to the TfdA dioxygenase family.</text>
</comment>
<dbReference type="EMBL" id="CVMT01000010">
    <property type="protein sequence ID" value="CRG91684.1"/>
    <property type="molecule type" value="Genomic_DNA"/>
</dbReference>
<proteinExistence type="inferred from homology"/>
<dbReference type="PANTHER" id="PTHR43779:SF2">
    <property type="entry name" value="ALPHA-KETOGLUTARATE-DEPENDENT XANTHINE DIOXYGENASE XAN1"/>
    <property type="match status" value="1"/>
</dbReference>
<evidence type="ECO:0000313" key="8">
    <source>
        <dbReference type="EMBL" id="CRG91684.1"/>
    </source>
</evidence>
<dbReference type="PANTHER" id="PTHR43779">
    <property type="entry name" value="DIOXYGENASE RV0097-RELATED"/>
    <property type="match status" value="1"/>
</dbReference>
<name>A0A0U1M7R4_TALIS</name>
<dbReference type="OMA" id="PCAIMEI"/>
<keyword evidence="5" id="KW-0560">Oxidoreductase</keyword>
<dbReference type="OrthoDB" id="93019at2759"/>
<dbReference type="GO" id="GO:0051213">
    <property type="term" value="F:dioxygenase activity"/>
    <property type="evidence" value="ECO:0007669"/>
    <property type="project" value="UniProtKB-KW"/>
</dbReference>
<dbReference type="InterPro" id="IPR003819">
    <property type="entry name" value="TauD/TfdA-like"/>
</dbReference>
<gene>
    <name evidence="8" type="ORF">PISL3812_08735</name>
</gene>
<dbReference type="InterPro" id="IPR042098">
    <property type="entry name" value="TauD-like_sf"/>
</dbReference>
<evidence type="ECO:0000256" key="2">
    <source>
        <dbReference type="ARBA" id="ARBA00005896"/>
    </source>
</evidence>
<keyword evidence="3" id="KW-0479">Metal-binding</keyword>
<evidence type="ECO:0000256" key="3">
    <source>
        <dbReference type="ARBA" id="ARBA00022723"/>
    </source>
</evidence>
<evidence type="ECO:0000256" key="1">
    <source>
        <dbReference type="ARBA" id="ARBA00001954"/>
    </source>
</evidence>
<accession>A0A0U1M7R4</accession>
<dbReference type="Gene3D" id="3.60.130.10">
    <property type="entry name" value="Clavaminate synthase-like"/>
    <property type="match status" value="1"/>
</dbReference>
<sequence>MAKSAMNIRPLKSAPGSAVDFGVEIDNVDLENITDEEFAAIHKALYHEHIVLFKNQQNLSPHAQYEFTKRFDPAAADYGHNINPNNARTRHLKSVPDQPQVLVKGNGFVESILGLENVTLWHPMHRRFHRDHIPEDKDASLTRFFRWHIDAALYDRNPPKVTTLMAVQVPKGPRQTISYDDGSGDTLDASLAPTAFVSGQNMFDMLSPEDQEFVRTSRVEYAPYPYMWMSKARAFSNGLGLYSEGLEREESELPPIDPSKIQILPMAWKNPVTGKLSLQVHPACVRKIHLADGSVIDDLERVRDIVYRLQRPAISPPYVYAHDWANGDMILFNNHGVLHTVVGSLRPDQIRVFRQCNLAASEPPAGP</sequence>
<dbReference type="GO" id="GO:0046872">
    <property type="term" value="F:metal ion binding"/>
    <property type="evidence" value="ECO:0007669"/>
    <property type="project" value="UniProtKB-KW"/>
</dbReference>